<feature type="non-terminal residue" evidence="2">
    <location>
        <position position="344"/>
    </location>
</feature>
<gene>
    <name evidence="2" type="ORF">GMARGA_LOCUS39260</name>
</gene>
<protein>
    <submittedName>
        <fullName evidence="2">35639_t:CDS:1</fullName>
    </submittedName>
</protein>
<dbReference type="Gene3D" id="3.30.420.10">
    <property type="entry name" value="Ribonuclease H-like superfamily/Ribonuclease H"/>
    <property type="match status" value="1"/>
</dbReference>
<organism evidence="2 3">
    <name type="scientific">Gigaspora margarita</name>
    <dbReference type="NCBI Taxonomy" id="4874"/>
    <lineage>
        <taxon>Eukaryota</taxon>
        <taxon>Fungi</taxon>
        <taxon>Fungi incertae sedis</taxon>
        <taxon>Mucoromycota</taxon>
        <taxon>Glomeromycotina</taxon>
        <taxon>Glomeromycetes</taxon>
        <taxon>Diversisporales</taxon>
        <taxon>Gigasporaceae</taxon>
        <taxon>Gigaspora</taxon>
    </lineage>
</organism>
<dbReference type="PROSITE" id="PS50822">
    <property type="entry name" value="PIWI"/>
    <property type="match status" value="1"/>
</dbReference>
<dbReference type="SUPFAM" id="SSF53098">
    <property type="entry name" value="Ribonuclease H-like"/>
    <property type="match status" value="1"/>
</dbReference>
<dbReference type="InterPro" id="IPR003165">
    <property type="entry name" value="Piwi"/>
</dbReference>
<reference evidence="2 3" key="1">
    <citation type="submission" date="2021-06" db="EMBL/GenBank/DDBJ databases">
        <authorList>
            <person name="Kallberg Y."/>
            <person name="Tangrot J."/>
            <person name="Rosling A."/>
        </authorList>
    </citation>
    <scope>NUCLEOTIDE SEQUENCE [LARGE SCALE GENOMIC DNA]</scope>
    <source>
        <strain evidence="2 3">120-4 pot B 10/14</strain>
    </source>
</reference>
<proteinExistence type="predicted"/>
<sequence length="344" mass="39469">NEFENVLGQKFGVDNLNCVQRKDLADKTTVKPSDRFQRITTALPNVFKYSENKTMKSIGMEIGKEFIKTISRVLEPPKITSSRKNKKIVPRSGSWRVSEFIEPKKLHSWSVVCFDPSLKEHQVKTAIGTLIEILVVMGLNVQYPQKIIPGNPQDFKKTLALVAQNKNTKVDLQLIVCILANKFNGIYAEIKKICLIDLGINSLCFQSRNILRSRWKQICNNLALRINGKLGGTNSLQFQINFILKYMIIGAYFSHPIAAIVASMDSFAVKYAGRYSKNKNLKNEIIEEIDSIVIDFIKLFEDMNKYLPEAILFYRESVTERQFKIIMEHEVIKLLDAFKVFYQS</sequence>
<dbReference type="InterPro" id="IPR012337">
    <property type="entry name" value="RNaseH-like_sf"/>
</dbReference>
<evidence type="ECO:0000313" key="2">
    <source>
        <dbReference type="EMBL" id="CAG8848594.1"/>
    </source>
</evidence>
<dbReference type="Pfam" id="PF02171">
    <property type="entry name" value="Piwi"/>
    <property type="match status" value="1"/>
</dbReference>
<dbReference type="PANTHER" id="PTHR22891">
    <property type="entry name" value="EUKARYOTIC TRANSLATION INITIATION FACTOR 2C"/>
    <property type="match status" value="1"/>
</dbReference>
<dbReference type="Proteomes" id="UP000789901">
    <property type="component" value="Unassembled WGS sequence"/>
</dbReference>
<keyword evidence="3" id="KW-1185">Reference proteome</keyword>
<name>A0ABN7X8P7_GIGMA</name>
<feature type="domain" description="Piwi" evidence="1">
    <location>
        <begin position="174"/>
        <end position="344"/>
    </location>
</feature>
<evidence type="ECO:0000259" key="1">
    <source>
        <dbReference type="PROSITE" id="PS50822"/>
    </source>
</evidence>
<dbReference type="EMBL" id="CAJVQB010092735">
    <property type="protein sequence ID" value="CAG8848594.1"/>
    <property type="molecule type" value="Genomic_DNA"/>
</dbReference>
<accession>A0ABN7X8P7</accession>
<evidence type="ECO:0000313" key="3">
    <source>
        <dbReference type="Proteomes" id="UP000789901"/>
    </source>
</evidence>
<dbReference type="InterPro" id="IPR036397">
    <property type="entry name" value="RNaseH_sf"/>
</dbReference>
<feature type="non-terminal residue" evidence="2">
    <location>
        <position position="1"/>
    </location>
</feature>
<dbReference type="Gene3D" id="3.40.50.2300">
    <property type="match status" value="1"/>
</dbReference>
<comment type="caution">
    <text evidence="2">The sequence shown here is derived from an EMBL/GenBank/DDBJ whole genome shotgun (WGS) entry which is preliminary data.</text>
</comment>